<reference evidence="12 13" key="1">
    <citation type="submission" date="2022-07" db="EMBL/GenBank/DDBJ databases">
        <title>Genome sequence of Terrisporobacter mayombei DSM6539.</title>
        <authorList>
            <person name="Boeer T."/>
            <person name="Bengelsdorf F.R."/>
            <person name="Daniel R."/>
            <person name="Poehlein A."/>
        </authorList>
    </citation>
    <scope>NUCLEOTIDE SEQUENCE [LARGE SCALE GENOMIC DNA]</scope>
    <source>
        <strain evidence="12 13">DSM 6539</strain>
    </source>
</reference>
<dbReference type="InterPro" id="IPR023753">
    <property type="entry name" value="FAD/NAD-binding_dom"/>
</dbReference>
<evidence type="ECO:0000256" key="9">
    <source>
        <dbReference type="ARBA" id="ARBA00023014"/>
    </source>
</evidence>
<feature type="domain" description="FAD/NAD(P)-binding" evidence="11">
    <location>
        <begin position="406"/>
        <end position="634"/>
    </location>
</feature>
<sequence length="666" mass="73472">MMQEKYKVLFEPIKIGKLEIKNRFVLAPMGPGGLCNPDGSFNERGEEFYVERAKGGTGLIMTGVTMVENDIEKCALPSMPCPTINPLSFITRGKAMTERVHAYGSKIFLQLSGGFGRVSIPSIVGDVAVAPSPIPHRFLKGVTCRELTNAEVKEYVRKFGESAEIAKKAGFDGVEIHAVHEGYLIDQFAIALFNNRTDEYGGSLENRLRFACEIVQEIKKRCGEDFPVSLRYSIKSFIKDWCKGGLPNEEFQEMGRDIPEGIEAAKILVDAGYDALNADVGSYDSWYWSHPPMYQEKGLYLPYNEILKNNVNVPIISAGRMEDPDLASEAIVAGKTDMIGLARPLLADAEIPNKILVDDYKSVRPCLSCQEGCMGRLQTYANISCAVNPACGREKELEIKKADEKKKVLIIGGGVAGCEAARVLALRGHNVVLIEKSERLGGNLIPAGAPDFKEDDLALVKWYELELEKLGVKIDFKTCATAETVKKYEADTVIIATGSRPRKLSIEGPKKVFTAEEVLLKKEDVGQSTIVIGGGLVGCETALWLKDQGKDVTIVEMMDDILKVGGPLCHANHDMLKDLVEFKKINVKCGAKIIKSVEEGFVIEVHGKEEVIKSDSAILAIGYNSEKSLYDEIKFLHPRVRMIGDANKVQNIMYAIWDAYEVARNI</sequence>
<evidence type="ECO:0000256" key="1">
    <source>
        <dbReference type="ARBA" id="ARBA00001917"/>
    </source>
</evidence>
<dbReference type="RefSeq" id="WP_331476643.1">
    <property type="nucleotide sequence ID" value="NZ_CP101637.1"/>
</dbReference>
<dbReference type="PRINTS" id="PR00411">
    <property type="entry name" value="PNDRDTASEI"/>
</dbReference>
<evidence type="ECO:0000256" key="6">
    <source>
        <dbReference type="ARBA" id="ARBA00022723"/>
    </source>
</evidence>
<keyword evidence="6" id="KW-0479">Metal-binding</keyword>
<evidence type="ECO:0000256" key="7">
    <source>
        <dbReference type="ARBA" id="ARBA00023002"/>
    </source>
</evidence>
<comment type="similarity">
    <text evidence="3">In the N-terminal section; belongs to the NADH:flavin oxidoreductase/NADH oxidase family.</text>
</comment>
<evidence type="ECO:0000313" key="12">
    <source>
        <dbReference type="EMBL" id="WMT81028.1"/>
    </source>
</evidence>
<keyword evidence="8" id="KW-0408">Iron</keyword>
<evidence type="ECO:0000256" key="3">
    <source>
        <dbReference type="ARBA" id="ARBA00011048"/>
    </source>
</evidence>
<keyword evidence="5" id="KW-0288">FMN</keyword>
<evidence type="ECO:0000256" key="4">
    <source>
        <dbReference type="ARBA" id="ARBA00022630"/>
    </source>
</evidence>
<dbReference type="InterPro" id="IPR051793">
    <property type="entry name" value="NADH:flavin_oxidoreductase"/>
</dbReference>
<evidence type="ECO:0000256" key="2">
    <source>
        <dbReference type="ARBA" id="ARBA00001966"/>
    </source>
</evidence>
<dbReference type="InterPro" id="IPR001155">
    <property type="entry name" value="OxRdtase_FMN_N"/>
</dbReference>
<evidence type="ECO:0000259" key="11">
    <source>
        <dbReference type="Pfam" id="PF07992"/>
    </source>
</evidence>
<keyword evidence="7 12" id="KW-0560">Oxidoreductase</keyword>
<dbReference type="Proteomes" id="UP001235030">
    <property type="component" value="Chromosome"/>
</dbReference>
<keyword evidence="4" id="KW-0285">Flavoprotein</keyword>
<dbReference type="Pfam" id="PF00724">
    <property type="entry name" value="Oxidored_FMN"/>
    <property type="match status" value="1"/>
</dbReference>
<protein>
    <submittedName>
        <fullName evidence="12">Cinnamate reductase</fullName>
        <ecNumber evidence="12">1.3.1.-</ecNumber>
    </submittedName>
</protein>
<name>A0ABY9Q0L5_9FIRM</name>
<accession>A0ABY9Q0L5</accession>
<evidence type="ECO:0000259" key="10">
    <source>
        <dbReference type="Pfam" id="PF00724"/>
    </source>
</evidence>
<dbReference type="InterPro" id="IPR036188">
    <property type="entry name" value="FAD/NAD-bd_sf"/>
</dbReference>
<proteinExistence type="inferred from homology"/>
<comment type="cofactor">
    <cofactor evidence="1">
        <name>FMN</name>
        <dbReference type="ChEBI" id="CHEBI:58210"/>
    </cofactor>
</comment>
<dbReference type="PANTHER" id="PTHR42917">
    <property type="entry name" value="2,4-DIENOYL-COA REDUCTASE"/>
    <property type="match status" value="1"/>
</dbReference>
<evidence type="ECO:0000256" key="8">
    <source>
        <dbReference type="ARBA" id="ARBA00023004"/>
    </source>
</evidence>
<evidence type="ECO:0000313" key="13">
    <source>
        <dbReference type="Proteomes" id="UP001235030"/>
    </source>
</evidence>
<evidence type="ECO:0000256" key="5">
    <source>
        <dbReference type="ARBA" id="ARBA00022643"/>
    </source>
</evidence>
<keyword evidence="9" id="KW-0411">Iron-sulfur</keyword>
<dbReference type="Gene3D" id="3.20.20.70">
    <property type="entry name" value="Aldolase class I"/>
    <property type="match status" value="1"/>
</dbReference>
<dbReference type="Gene3D" id="3.40.50.720">
    <property type="entry name" value="NAD(P)-binding Rossmann-like Domain"/>
    <property type="match status" value="1"/>
</dbReference>
<dbReference type="EMBL" id="CP101637">
    <property type="protein sequence ID" value="WMT81028.1"/>
    <property type="molecule type" value="Genomic_DNA"/>
</dbReference>
<dbReference type="EC" id="1.3.1.-" evidence="12"/>
<dbReference type="Pfam" id="PF07992">
    <property type="entry name" value="Pyr_redox_2"/>
    <property type="match status" value="1"/>
</dbReference>
<dbReference type="GO" id="GO:0016491">
    <property type="term" value="F:oxidoreductase activity"/>
    <property type="evidence" value="ECO:0007669"/>
    <property type="project" value="UniProtKB-KW"/>
</dbReference>
<dbReference type="SUPFAM" id="SSF51905">
    <property type="entry name" value="FAD/NAD(P)-binding domain"/>
    <property type="match status" value="1"/>
</dbReference>
<comment type="cofactor">
    <cofactor evidence="2">
        <name>[4Fe-4S] cluster</name>
        <dbReference type="ChEBI" id="CHEBI:49883"/>
    </cofactor>
</comment>
<dbReference type="Gene3D" id="3.50.50.60">
    <property type="entry name" value="FAD/NAD(P)-binding domain"/>
    <property type="match status" value="1"/>
</dbReference>
<keyword evidence="13" id="KW-1185">Reference proteome</keyword>
<dbReference type="InterPro" id="IPR013785">
    <property type="entry name" value="Aldolase_TIM"/>
</dbReference>
<dbReference type="PANTHER" id="PTHR42917:SF2">
    <property type="entry name" value="2,4-DIENOYL-COA REDUCTASE [(2E)-ENOYL-COA-PRODUCING]"/>
    <property type="match status" value="1"/>
</dbReference>
<gene>
    <name evidence="12" type="primary">fldZ</name>
    <name evidence="12" type="ORF">TEMA_13600</name>
</gene>
<dbReference type="PRINTS" id="PR00368">
    <property type="entry name" value="FADPNR"/>
</dbReference>
<organism evidence="12 13">
    <name type="scientific">Terrisporobacter mayombei</name>
    <dbReference type="NCBI Taxonomy" id="1541"/>
    <lineage>
        <taxon>Bacteria</taxon>
        <taxon>Bacillati</taxon>
        <taxon>Bacillota</taxon>
        <taxon>Clostridia</taxon>
        <taxon>Peptostreptococcales</taxon>
        <taxon>Peptostreptococcaceae</taxon>
        <taxon>Terrisporobacter</taxon>
    </lineage>
</organism>
<feature type="domain" description="NADH:flavin oxidoreductase/NADH oxidase N-terminal" evidence="10">
    <location>
        <begin position="9"/>
        <end position="355"/>
    </location>
</feature>
<dbReference type="SUPFAM" id="SSF51395">
    <property type="entry name" value="FMN-linked oxidoreductases"/>
    <property type="match status" value="1"/>
</dbReference>